<comment type="caution">
    <text evidence="2">The sequence shown here is derived from an EMBL/GenBank/DDBJ whole genome shotgun (WGS) entry which is preliminary data.</text>
</comment>
<dbReference type="AlphaFoldDB" id="A0A0G0G445"/>
<protein>
    <submittedName>
        <fullName evidence="2">Uncharacterized protein</fullName>
    </submittedName>
</protein>
<proteinExistence type="predicted"/>
<feature type="compositionally biased region" description="Basic and acidic residues" evidence="1">
    <location>
        <begin position="34"/>
        <end position="48"/>
    </location>
</feature>
<gene>
    <name evidence="2" type="ORF">UR89_C0021G0009</name>
</gene>
<dbReference type="Proteomes" id="UP000034536">
    <property type="component" value="Unassembled WGS sequence"/>
</dbReference>
<feature type="compositionally biased region" description="Basic and acidic residues" evidence="1">
    <location>
        <begin position="1"/>
        <end position="23"/>
    </location>
</feature>
<organism evidence="2 3">
    <name type="scientific">Candidatus Roizmanbacteria bacterium GW2011_GWA2_35_8</name>
    <dbReference type="NCBI Taxonomy" id="1618479"/>
    <lineage>
        <taxon>Bacteria</taxon>
        <taxon>Candidatus Roizmaniibacteriota</taxon>
    </lineage>
</organism>
<evidence type="ECO:0000256" key="1">
    <source>
        <dbReference type="SAM" id="MobiDB-lite"/>
    </source>
</evidence>
<dbReference type="EMBL" id="LBQX01000021">
    <property type="protein sequence ID" value="KKP86507.1"/>
    <property type="molecule type" value="Genomic_DNA"/>
</dbReference>
<evidence type="ECO:0000313" key="3">
    <source>
        <dbReference type="Proteomes" id="UP000034536"/>
    </source>
</evidence>
<feature type="region of interest" description="Disordered" evidence="1">
    <location>
        <begin position="1"/>
        <end position="48"/>
    </location>
</feature>
<reference evidence="2 3" key="1">
    <citation type="journal article" date="2015" name="Nature">
        <title>rRNA introns, odd ribosomes, and small enigmatic genomes across a large radiation of phyla.</title>
        <authorList>
            <person name="Brown C.T."/>
            <person name="Hug L.A."/>
            <person name="Thomas B.C."/>
            <person name="Sharon I."/>
            <person name="Castelle C.J."/>
            <person name="Singh A."/>
            <person name="Wilkins M.J."/>
            <person name="Williams K.H."/>
            <person name="Banfield J.F."/>
        </authorList>
    </citation>
    <scope>NUCLEOTIDE SEQUENCE [LARGE SCALE GENOMIC DNA]</scope>
</reference>
<evidence type="ECO:0000313" key="2">
    <source>
        <dbReference type="EMBL" id="KKP86507.1"/>
    </source>
</evidence>
<name>A0A0G0G445_9BACT</name>
<accession>A0A0G0G445</accession>
<sequence length="48" mass="5707">MNDQNKSDEEKKKDEEKDYELRIDPGCSNGVIRVPKDKEDKNKYQEYG</sequence>